<gene>
    <name evidence="12" type="ORF">AXE80_08125</name>
</gene>
<dbReference type="Gene3D" id="1.10.10.60">
    <property type="entry name" value="Homeodomain-like"/>
    <property type="match status" value="1"/>
</dbReference>
<dbReference type="InterPro" id="IPR001789">
    <property type="entry name" value="Sig_transdc_resp-reg_receiver"/>
</dbReference>
<evidence type="ECO:0000313" key="13">
    <source>
        <dbReference type="Proteomes" id="UP000092967"/>
    </source>
</evidence>
<reference evidence="12 13" key="1">
    <citation type="submission" date="2016-02" db="EMBL/GenBank/DDBJ databases">
        <authorList>
            <person name="Wen L."/>
            <person name="He K."/>
            <person name="Yang H."/>
        </authorList>
    </citation>
    <scope>NUCLEOTIDE SEQUENCE [LARGE SCALE GENOMIC DNA]</scope>
    <source>
        <strain evidence="12 13">CZ1127</strain>
    </source>
</reference>
<feature type="modified residue" description="4-aspartylphosphate" evidence="8">
    <location>
        <position position="1166"/>
    </location>
</feature>
<dbReference type="SUPFAM" id="SSF63829">
    <property type="entry name" value="Calcium-dependent phosphotriesterase"/>
    <property type="match status" value="2"/>
</dbReference>
<feature type="domain" description="Response regulatory" evidence="11">
    <location>
        <begin position="1118"/>
        <end position="1233"/>
    </location>
</feature>
<dbReference type="InterPro" id="IPR004358">
    <property type="entry name" value="Sig_transdc_His_kin-like_C"/>
</dbReference>
<dbReference type="SMART" id="SM00342">
    <property type="entry name" value="HTH_ARAC"/>
    <property type="match status" value="1"/>
</dbReference>
<dbReference type="GO" id="GO:0000155">
    <property type="term" value="F:phosphorelay sensor kinase activity"/>
    <property type="evidence" value="ECO:0007669"/>
    <property type="project" value="InterPro"/>
</dbReference>
<dbReference type="InterPro" id="IPR003594">
    <property type="entry name" value="HATPase_dom"/>
</dbReference>
<dbReference type="InterPro" id="IPR011044">
    <property type="entry name" value="Quino_amine_DH_bsu"/>
</dbReference>
<evidence type="ECO:0000256" key="5">
    <source>
        <dbReference type="ARBA" id="ARBA00022777"/>
    </source>
</evidence>
<dbReference type="Gene3D" id="1.10.287.130">
    <property type="match status" value="1"/>
</dbReference>
<dbReference type="CDD" id="cd00082">
    <property type="entry name" value="HisKA"/>
    <property type="match status" value="1"/>
</dbReference>
<keyword evidence="6" id="KW-0805">Transcription regulation</keyword>
<dbReference type="InterPro" id="IPR009057">
    <property type="entry name" value="Homeodomain-like_sf"/>
</dbReference>
<dbReference type="Pfam" id="PF07494">
    <property type="entry name" value="Reg_prop"/>
    <property type="match status" value="3"/>
</dbReference>
<dbReference type="SUPFAM" id="SSF46689">
    <property type="entry name" value="Homeodomain-like"/>
    <property type="match status" value="1"/>
</dbReference>
<dbReference type="InterPro" id="IPR011110">
    <property type="entry name" value="Reg_prop"/>
</dbReference>
<feature type="domain" description="Histidine kinase" evidence="10">
    <location>
        <begin position="855"/>
        <end position="1072"/>
    </location>
</feature>
<dbReference type="GO" id="GO:0003700">
    <property type="term" value="F:DNA-binding transcription factor activity"/>
    <property type="evidence" value="ECO:0007669"/>
    <property type="project" value="InterPro"/>
</dbReference>
<evidence type="ECO:0000256" key="8">
    <source>
        <dbReference type="PROSITE-ProRule" id="PRU00169"/>
    </source>
</evidence>
<dbReference type="EC" id="2.7.13.3" evidence="2"/>
<dbReference type="Pfam" id="PF00072">
    <property type="entry name" value="Response_reg"/>
    <property type="match status" value="1"/>
</dbReference>
<dbReference type="SUPFAM" id="SSF47384">
    <property type="entry name" value="Homodimeric domain of signal transducing histidine kinase"/>
    <property type="match status" value="1"/>
</dbReference>
<evidence type="ECO:0000256" key="7">
    <source>
        <dbReference type="ARBA" id="ARBA00023163"/>
    </source>
</evidence>
<dbReference type="InterPro" id="IPR013783">
    <property type="entry name" value="Ig-like_fold"/>
</dbReference>
<keyword evidence="13" id="KW-1185">Reference proteome</keyword>
<dbReference type="SUPFAM" id="SSF50969">
    <property type="entry name" value="YVTN repeat-like/Quinoprotein amine dehydrogenase"/>
    <property type="match status" value="1"/>
</dbReference>
<dbReference type="InterPro" id="IPR011123">
    <property type="entry name" value="Y_Y_Y"/>
</dbReference>
<evidence type="ECO:0000259" key="10">
    <source>
        <dbReference type="PROSITE" id="PS50109"/>
    </source>
</evidence>
<name>A0A1B1Y673_9FLAO</name>
<evidence type="ECO:0000256" key="2">
    <source>
        <dbReference type="ARBA" id="ARBA00012438"/>
    </source>
</evidence>
<dbReference type="SMART" id="SM00387">
    <property type="entry name" value="HATPase_c"/>
    <property type="match status" value="1"/>
</dbReference>
<evidence type="ECO:0000256" key="1">
    <source>
        <dbReference type="ARBA" id="ARBA00000085"/>
    </source>
</evidence>
<dbReference type="InterPro" id="IPR018060">
    <property type="entry name" value="HTH_AraC"/>
</dbReference>
<organism evidence="12 13">
    <name type="scientific">Wenyingzhuangia fucanilytica</name>
    <dbReference type="NCBI Taxonomy" id="1790137"/>
    <lineage>
        <taxon>Bacteria</taxon>
        <taxon>Pseudomonadati</taxon>
        <taxon>Bacteroidota</taxon>
        <taxon>Flavobacteriia</taxon>
        <taxon>Flavobacteriales</taxon>
        <taxon>Flavobacteriaceae</taxon>
        <taxon>Wenyingzhuangia</taxon>
    </lineage>
</organism>
<feature type="domain" description="HTH araC/xylS-type" evidence="9">
    <location>
        <begin position="1265"/>
        <end position="1364"/>
    </location>
</feature>
<dbReference type="InterPro" id="IPR011006">
    <property type="entry name" value="CheY-like_superfamily"/>
</dbReference>
<dbReference type="STRING" id="1790137.AXE80_08125"/>
<evidence type="ECO:0000256" key="6">
    <source>
        <dbReference type="ARBA" id="ARBA00023015"/>
    </source>
</evidence>
<evidence type="ECO:0000259" key="9">
    <source>
        <dbReference type="PROSITE" id="PS01124"/>
    </source>
</evidence>
<dbReference type="SUPFAM" id="SSF55874">
    <property type="entry name" value="ATPase domain of HSP90 chaperone/DNA topoisomerase II/histidine kinase"/>
    <property type="match status" value="1"/>
</dbReference>
<dbReference type="InterPro" id="IPR015943">
    <property type="entry name" value="WD40/YVTN_repeat-like_dom_sf"/>
</dbReference>
<dbReference type="PROSITE" id="PS50109">
    <property type="entry name" value="HIS_KIN"/>
    <property type="match status" value="1"/>
</dbReference>
<dbReference type="KEGG" id="wfu:AXE80_08125"/>
<dbReference type="CDD" id="cd17574">
    <property type="entry name" value="REC_OmpR"/>
    <property type="match status" value="1"/>
</dbReference>
<comment type="catalytic activity">
    <reaction evidence="1">
        <text>ATP + protein L-histidine = ADP + protein N-phospho-L-histidine.</text>
        <dbReference type="EC" id="2.7.13.3"/>
    </reaction>
</comment>
<keyword evidence="7" id="KW-0804">Transcription</keyword>
<dbReference type="SUPFAM" id="SSF52172">
    <property type="entry name" value="CheY-like"/>
    <property type="match status" value="1"/>
</dbReference>
<dbReference type="PROSITE" id="PS50110">
    <property type="entry name" value="RESPONSE_REGULATORY"/>
    <property type="match status" value="1"/>
</dbReference>
<dbReference type="SMART" id="SM00448">
    <property type="entry name" value="REC"/>
    <property type="match status" value="1"/>
</dbReference>
<dbReference type="FunFam" id="3.30.565.10:FF:000006">
    <property type="entry name" value="Sensor histidine kinase WalK"/>
    <property type="match status" value="1"/>
</dbReference>
<dbReference type="InterPro" id="IPR036890">
    <property type="entry name" value="HATPase_C_sf"/>
</dbReference>
<dbReference type="OrthoDB" id="9809670at2"/>
<dbReference type="InterPro" id="IPR003661">
    <property type="entry name" value="HisK_dim/P_dom"/>
</dbReference>
<dbReference type="Proteomes" id="UP000092967">
    <property type="component" value="Chromosome"/>
</dbReference>
<dbReference type="GO" id="GO:0043565">
    <property type="term" value="F:sequence-specific DNA binding"/>
    <property type="evidence" value="ECO:0007669"/>
    <property type="project" value="InterPro"/>
</dbReference>
<dbReference type="Pfam" id="PF12833">
    <property type="entry name" value="HTH_18"/>
    <property type="match status" value="1"/>
</dbReference>
<dbReference type="CDD" id="cd00075">
    <property type="entry name" value="HATPase"/>
    <property type="match status" value="1"/>
</dbReference>
<dbReference type="Gene3D" id="2.60.40.10">
    <property type="entry name" value="Immunoglobulins"/>
    <property type="match status" value="1"/>
</dbReference>
<accession>A0A1B1Y673</accession>
<protein>
    <recommendedName>
        <fullName evidence="2">histidine kinase</fullName>
        <ecNumber evidence="2">2.7.13.3</ecNumber>
    </recommendedName>
</protein>
<dbReference type="EMBL" id="CP014224">
    <property type="protein sequence ID" value="ANW96247.1"/>
    <property type="molecule type" value="Genomic_DNA"/>
</dbReference>
<dbReference type="Gene3D" id="3.30.565.10">
    <property type="entry name" value="Histidine kinase-like ATPase, C-terminal domain"/>
    <property type="match status" value="1"/>
</dbReference>
<evidence type="ECO:0000313" key="12">
    <source>
        <dbReference type="EMBL" id="ANW96247.1"/>
    </source>
</evidence>
<dbReference type="SMART" id="SM00388">
    <property type="entry name" value="HisKA"/>
    <property type="match status" value="1"/>
</dbReference>
<dbReference type="PANTHER" id="PTHR43547:SF2">
    <property type="entry name" value="HYBRID SIGNAL TRANSDUCTION HISTIDINE KINASE C"/>
    <property type="match status" value="1"/>
</dbReference>
<keyword evidence="3 8" id="KW-0597">Phosphoprotein</keyword>
<evidence type="ECO:0000256" key="4">
    <source>
        <dbReference type="ARBA" id="ARBA00022679"/>
    </source>
</evidence>
<sequence>MLKREYSLFVTLLLVCTFVFAQKSILELKQNLTISNGLAHNGVTSILQDSKGYLWFGTYDGINKYDGYNLTTFKNRVSKSTLVSNRVRALSEDANGNLWIGTDEGISLYRYDTEKISAIYANKGTGPIVRKIIFSKNKQKVFCLTEDSGVLFFDNEYKLKKKYIPENKMTNQKTLFFDGVQLTPKTYLFTTSNGLMLFDIETERFNEVLSSEITSCNAIKKIDDNTLLVAASNGIDLIKVSSDKSKFTYHKKYYKGIRFTSLLIDNLNNLWLGALNDGIIHIDNVHKLINGNDVKISTFKSNSKVLRTSSIISTVENKCWVGTFNKGIFQFNIEENPFKSFNAKQEHEKELLSSKISFIVPVDSSSVFLSSFREEPVLLNTESNKLEPLPFVIPKEYKASTQVIFIDAKKNVWFRITGEKGLFRLRPGAKKMEQITNNTIPFFNNIELRSVTQIKDDEIWLGTGQDVFKITLDDHNNFLNVQSLNTNPVFNDKKLKLARTIFLDPSFPFLWIGADSEGLFRVHLEDNKPLKELKIDHYLKKENVKTSLSSNFVSDVIRLPNNELWIATEGGGVCKVINSDTTPEFISYSEDQGLSNNAVKSILFDDENNLWITTNIGLNKLDTRLNRFIKYSTQDGLPFDDFWFTSKKLKNKNLIFSGVEGVCYFNPTKLPSKEILPRLEFGDLKIFNKSILPNDTINDRVLLNKRLNDTKEIALKHNENVFSIQLKSLHFSNPENHFLKYKLSPVNNDWIEVPSSQQNVYYSGLQPGEYVFSVMASNSLNKWTKPKEIKIVISPPYWKTNWAYTLYVLLFFTVALIALYVTLRIQKLNYNLEIEQLERNTITELNSAKLRFFSNISHDIKTPITLICGPIDYLLKQFKNNLDVTEKLSLVKRQSKNILHLINQVHDFQKADAHLLKLNYSRFYFNTFIEELVKDFEFMASSEQKKIEVTSSESNITVSADKDKLEKIFNNLINNAFKYTREGDTIKIDFKSNDKDLLVSVSDTGIGICEDDLPHIFERFFQSIKKGSNYSGGSGIGLAFSKRLVEMHYGYISAESEEGVGTTINVQLPVVKDKSIINEVKREEIILKAEDAFDHEEIVLQKVEHTEIERDESFSDKVVFYVEDKVDMRNFVSSMLSNFFNVQVFTNGQECLDRMEEEWPDIVITDLLMPELNGLELCKAIKSDIKTSHIPVILLTACNNIEDQIQGLRDGADAYIHKPFNIQHLVTRTEALLVNRKKLAERFQVGIPLTKENNLNNRNDNAFLEKLYDLMAENLDNQELDINRFAKELYLNRTHFYQKVKALTDQTPFELLKMYRLKKAAEFLTQQNLSVNEVFMMTGFKSRTHFTKVFKEKYGVTPGKYSSSIKEKYDL</sequence>
<dbReference type="Gene3D" id="2.130.10.10">
    <property type="entry name" value="YVTN repeat-like/Quinoprotein amine dehydrogenase"/>
    <property type="match status" value="2"/>
</dbReference>
<dbReference type="InterPro" id="IPR005467">
    <property type="entry name" value="His_kinase_dom"/>
</dbReference>
<dbReference type="Pfam" id="PF07495">
    <property type="entry name" value="Y_Y_Y"/>
    <property type="match status" value="1"/>
</dbReference>
<keyword evidence="4" id="KW-0808">Transferase</keyword>
<proteinExistence type="predicted"/>
<keyword evidence="5" id="KW-0418">Kinase</keyword>
<evidence type="ECO:0000259" key="11">
    <source>
        <dbReference type="PROSITE" id="PS50110"/>
    </source>
</evidence>
<dbReference type="Gene3D" id="3.40.50.2300">
    <property type="match status" value="1"/>
</dbReference>
<dbReference type="PROSITE" id="PS01124">
    <property type="entry name" value="HTH_ARAC_FAMILY_2"/>
    <property type="match status" value="1"/>
</dbReference>
<dbReference type="PRINTS" id="PR00344">
    <property type="entry name" value="BCTRLSENSOR"/>
</dbReference>
<evidence type="ECO:0000256" key="3">
    <source>
        <dbReference type="ARBA" id="ARBA00022553"/>
    </source>
</evidence>
<dbReference type="Pfam" id="PF02518">
    <property type="entry name" value="HATPase_c"/>
    <property type="match status" value="1"/>
</dbReference>
<dbReference type="InterPro" id="IPR036097">
    <property type="entry name" value="HisK_dim/P_sf"/>
</dbReference>
<dbReference type="PANTHER" id="PTHR43547">
    <property type="entry name" value="TWO-COMPONENT HISTIDINE KINASE"/>
    <property type="match status" value="1"/>
</dbReference>
<dbReference type="RefSeq" id="WP_068826168.1">
    <property type="nucleotide sequence ID" value="NZ_CP014224.1"/>
</dbReference>
<dbReference type="Pfam" id="PF00512">
    <property type="entry name" value="HisKA"/>
    <property type="match status" value="1"/>
</dbReference>